<dbReference type="Proteomes" id="UP000239735">
    <property type="component" value="Unassembled WGS sequence"/>
</dbReference>
<organism evidence="3 4">
    <name type="scientific">Candidatus Sulfuritelmatomonas gaucii</name>
    <dbReference type="NCBI Taxonomy" id="2043161"/>
    <lineage>
        <taxon>Bacteria</taxon>
        <taxon>Pseudomonadati</taxon>
        <taxon>Acidobacteriota</taxon>
        <taxon>Terriglobia</taxon>
        <taxon>Terriglobales</taxon>
        <taxon>Acidobacteriaceae</taxon>
        <taxon>Candidatus Sulfuritelmatomonas</taxon>
    </lineage>
</organism>
<comment type="similarity">
    <text evidence="1">Belongs to the transglycosylase Slt family.</text>
</comment>
<dbReference type="GO" id="GO:0008933">
    <property type="term" value="F:peptidoglycan lytic transglycosylase activity"/>
    <property type="evidence" value="ECO:0007669"/>
    <property type="project" value="InterPro"/>
</dbReference>
<dbReference type="GO" id="GO:0000270">
    <property type="term" value="P:peptidoglycan metabolic process"/>
    <property type="evidence" value="ECO:0007669"/>
    <property type="project" value="InterPro"/>
</dbReference>
<reference evidence="4" key="1">
    <citation type="submission" date="2018-02" db="EMBL/GenBank/DDBJ databases">
        <authorList>
            <person name="Hausmann B."/>
        </authorList>
    </citation>
    <scope>NUCLEOTIDE SEQUENCE [LARGE SCALE GENOMIC DNA]</scope>
    <source>
        <strain evidence="4">Peat soil MAG SbA5</strain>
    </source>
</reference>
<gene>
    <name evidence="3" type="ORF">SBA5_220132</name>
</gene>
<dbReference type="InterPro" id="IPR023346">
    <property type="entry name" value="Lysozyme-like_dom_sf"/>
</dbReference>
<dbReference type="GO" id="GO:0016020">
    <property type="term" value="C:membrane"/>
    <property type="evidence" value="ECO:0007669"/>
    <property type="project" value="InterPro"/>
</dbReference>
<dbReference type="PROSITE" id="PS51318">
    <property type="entry name" value="TAT"/>
    <property type="match status" value="1"/>
</dbReference>
<dbReference type="EMBL" id="OKRB01000078">
    <property type="protein sequence ID" value="SPE19286.1"/>
    <property type="molecule type" value="Genomic_DNA"/>
</dbReference>
<dbReference type="Gene3D" id="1.10.530.10">
    <property type="match status" value="1"/>
</dbReference>
<evidence type="ECO:0000256" key="1">
    <source>
        <dbReference type="ARBA" id="ARBA00007734"/>
    </source>
</evidence>
<dbReference type="InterPro" id="IPR008258">
    <property type="entry name" value="Transglycosylase_SLT_dom_1"/>
</dbReference>
<dbReference type="PANTHER" id="PTHR37423:SF2">
    <property type="entry name" value="MEMBRANE-BOUND LYTIC MUREIN TRANSGLYCOSYLASE C"/>
    <property type="match status" value="1"/>
</dbReference>
<sequence>MSDEFHRIRSARRHFLAGSAALLAVTGLALQVRAAEQVTLRNGFALRCDHHAQVDGRIRVYLSAGEDNYMEFAPGEISAFETIPDPTAPAVPAPAPTPGPQRQANLTTADLREMLGRAGAVHNLDVDLLASVVKAESDGNAHAVSSAGAQGLMQLMPETAAGMGVRDSFQPSENVRGGSTYLDSLLTRYHDNLALALAAYNAGPEAVDKYHGIPPYHETRTYVARVIHEFNRRVLAREAVTGKAAVNAPAPVASQAASH</sequence>
<dbReference type="CDD" id="cd00254">
    <property type="entry name" value="LT-like"/>
    <property type="match status" value="1"/>
</dbReference>
<dbReference type="PROSITE" id="PS00922">
    <property type="entry name" value="TRANSGLYCOSYLASE"/>
    <property type="match status" value="1"/>
</dbReference>
<dbReference type="PANTHER" id="PTHR37423">
    <property type="entry name" value="SOLUBLE LYTIC MUREIN TRANSGLYCOSYLASE-RELATED"/>
    <property type="match status" value="1"/>
</dbReference>
<evidence type="ECO:0000259" key="2">
    <source>
        <dbReference type="Pfam" id="PF01464"/>
    </source>
</evidence>
<evidence type="ECO:0000313" key="3">
    <source>
        <dbReference type="EMBL" id="SPE19286.1"/>
    </source>
</evidence>
<dbReference type="AlphaFoldDB" id="A0A2N9L7Q1"/>
<accession>A0A2N9L7Q1</accession>
<dbReference type="SUPFAM" id="SSF53955">
    <property type="entry name" value="Lysozyme-like"/>
    <property type="match status" value="1"/>
</dbReference>
<dbReference type="InterPro" id="IPR000189">
    <property type="entry name" value="Transglyc_AS"/>
</dbReference>
<dbReference type="Pfam" id="PF01464">
    <property type="entry name" value="SLT"/>
    <property type="match status" value="1"/>
</dbReference>
<dbReference type="InterPro" id="IPR006311">
    <property type="entry name" value="TAT_signal"/>
</dbReference>
<evidence type="ECO:0000313" key="4">
    <source>
        <dbReference type="Proteomes" id="UP000239735"/>
    </source>
</evidence>
<dbReference type="OrthoDB" id="9815002at2"/>
<name>A0A2N9L7Q1_9BACT</name>
<protein>
    <submittedName>
        <fullName evidence="3">Transglycosylase SLT domain protein</fullName>
    </submittedName>
</protein>
<proteinExistence type="inferred from homology"/>
<feature type="domain" description="Transglycosylase SLT" evidence="2">
    <location>
        <begin position="118"/>
        <end position="212"/>
    </location>
</feature>